<name>A0AAN8N0C6_9PEZI</name>
<evidence type="ECO:0000313" key="2">
    <source>
        <dbReference type="EMBL" id="KAK6337081.1"/>
    </source>
</evidence>
<dbReference type="PANTHER" id="PTHR35605">
    <property type="entry name" value="ECP2 EFFECTOR PROTEIN DOMAIN-CONTAINING PROTEIN-RELATED"/>
    <property type="match status" value="1"/>
</dbReference>
<dbReference type="PANTHER" id="PTHR35605:SF1">
    <property type="entry name" value="ECP2 EFFECTOR PROTEIN DOMAIN-CONTAINING PROTEIN-RELATED"/>
    <property type="match status" value="1"/>
</dbReference>
<keyword evidence="1" id="KW-0732">Signal</keyword>
<dbReference type="AlphaFoldDB" id="A0AAN8N0C6"/>
<sequence length="197" mass="21149">MKISTVFVLSSIALISPALAVPTVSNTSPVVIAEPLTITGSIYPGGPELNLTGTIEELVPKIKELYPDWNPAGNSTSKKRSIEARYFQGQPTCWTPGDRDAYYPGIIGGAKYLQGLGLASCGHPGPVGCTRVSCSWGNGIYLCANKAVGIPCKRIGDAAIRIADSCWWTDSLKVYKYTRGYWTDTTGYYIKVAGDNC</sequence>
<dbReference type="EMBL" id="JAVHNR010000007">
    <property type="protein sequence ID" value="KAK6337081.1"/>
    <property type="molecule type" value="Genomic_DNA"/>
</dbReference>
<feature type="signal peptide" evidence="1">
    <location>
        <begin position="1"/>
        <end position="20"/>
    </location>
</feature>
<feature type="chain" id="PRO_5042986822" evidence="1">
    <location>
        <begin position="21"/>
        <end position="197"/>
    </location>
</feature>
<keyword evidence="3" id="KW-1185">Reference proteome</keyword>
<proteinExistence type="predicted"/>
<comment type="caution">
    <text evidence="2">The sequence shown here is derived from an EMBL/GenBank/DDBJ whole genome shotgun (WGS) entry which is preliminary data.</text>
</comment>
<evidence type="ECO:0000256" key="1">
    <source>
        <dbReference type="SAM" id="SignalP"/>
    </source>
</evidence>
<evidence type="ECO:0000313" key="3">
    <source>
        <dbReference type="Proteomes" id="UP001313282"/>
    </source>
</evidence>
<protein>
    <submittedName>
        <fullName evidence="2">Uncharacterized protein</fullName>
    </submittedName>
</protein>
<accession>A0AAN8N0C6</accession>
<dbReference type="Proteomes" id="UP001313282">
    <property type="component" value="Unassembled WGS sequence"/>
</dbReference>
<organism evidence="2 3">
    <name type="scientific">Orbilia javanica</name>
    <dbReference type="NCBI Taxonomy" id="47235"/>
    <lineage>
        <taxon>Eukaryota</taxon>
        <taxon>Fungi</taxon>
        <taxon>Dikarya</taxon>
        <taxon>Ascomycota</taxon>
        <taxon>Pezizomycotina</taxon>
        <taxon>Orbiliomycetes</taxon>
        <taxon>Orbiliales</taxon>
        <taxon>Orbiliaceae</taxon>
        <taxon>Orbilia</taxon>
    </lineage>
</organism>
<reference evidence="2 3" key="1">
    <citation type="submission" date="2019-10" db="EMBL/GenBank/DDBJ databases">
        <authorList>
            <person name="Palmer J.M."/>
        </authorList>
    </citation>
    <scope>NUCLEOTIDE SEQUENCE [LARGE SCALE GENOMIC DNA]</scope>
    <source>
        <strain evidence="2 3">TWF718</strain>
    </source>
</reference>
<gene>
    <name evidence="2" type="ORF">TWF718_009867</name>
</gene>